<dbReference type="PANTHER" id="PTHR32401:SF47">
    <property type="entry name" value="LEGUME LECTIN DOMAIN-CONTAINING PROTEIN"/>
    <property type="match status" value="1"/>
</dbReference>
<dbReference type="InterPro" id="IPR001220">
    <property type="entry name" value="Legume_lectin_dom"/>
</dbReference>
<keyword evidence="2" id="KW-0430">Lectin</keyword>
<dbReference type="SUPFAM" id="SSF49899">
    <property type="entry name" value="Concanavalin A-like lectins/glucanases"/>
    <property type="match status" value="1"/>
</dbReference>
<proteinExistence type="inferred from homology"/>
<dbReference type="Pfam" id="PF00139">
    <property type="entry name" value="Lectin_legB"/>
    <property type="match status" value="1"/>
</dbReference>
<reference evidence="4" key="1">
    <citation type="submission" date="2020-06" db="EMBL/GenBank/DDBJ databases">
        <authorList>
            <person name="Li T."/>
            <person name="Hu X."/>
            <person name="Zhang T."/>
            <person name="Song X."/>
            <person name="Zhang H."/>
            <person name="Dai N."/>
            <person name="Sheng W."/>
            <person name="Hou X."/>
            <person name="Wei L."/>
        </authorList>
    </citation>
    <scope>NUCLEOTIDE SEQUENCE</scope>
    <source>
        <strain evidence="4">G02</strain>
        <tissue evidence="4">Leaf</tissue>
    </source>
</reference>
<accession>A0AAW2VPM0</accession>
<evidence type="ECO:0000256" key="1">
    <source>
        <dbReference type="ARBA" id="ARBA00007606"/>
    </source>
</evidence>
<dbReference type="PANTHER" id="PTHR32401">
    <property type="entry name" value="CONCANAVALIN A-LIKE LECTIN FAMILY PROTEIN"/>
    <property type="match status" value="1"/>
</dbReference>
<dbReference type="GO" id="GO:0030246">
    <property type="term" value="F:carbohydrate binding"/>
    <property type="evidence" value="ECO:0007669"/>
    <property type="project" value="UniProtKB-KW"/>
</dbReference>
<comment type="similarity">
    <text evidence="1">Belongs to the leguminous lectin family.</text>
</comment>
<evidence type="ECO:0000313" key="4">
    <source>
        <dbReference type="EMBL" id="KAL0431410.1"/>
    </source>
</evidence>
<dbReference type="EMBL" id="JACGWJ010000003">
    <property type="protein sequence ID" value="KAL0431410.1"/>
    <property type="molecule type" value="Genomic_DNA"/>
</dbReference>
<keyword evidence="4" id="KW-0808">Transferase</keyword>
<dbReference type="AlphaFoldDB" id="A0AAW2VPM0"/>
<dbReference type="InterPro" id="IPR050258">
    <property type="entry name" value="Leguminous_Lectin"/>
</dbReference>
<name>A0AAW2VPM0_SESRA</name>
<reference evidence="4" key="2">
    <citation type="journal article" date="2024" name="Plant">
        <title>Genomic evolution and insights into agronomic trait innovations of Sesamum species.</title>
        <authorList>
            <person name="Miao H."/>
            <person name="Wang L."/>
            <person name="Qu L."/>
            <person name="Liu H."/>
            <person name="Sun Y."/>
            <person name="Le M."/>
            <person name="Wang Q."/>
            <person name="Wei S."/>
            <person name="Zheng Y."/>
            <person name="Lin W."/>
            <person name="Duan Y."/>
            <person name="Cao H."/>
            <person name="Xiong S."/>
            <person name="Wang X."/>
            <person name="Wei L."/>
            <person name="Li C."/>
            <person name="Ma Q."/>
            <person name="Ju M."/>
            <person name="Zhao R."/>
            <person name="Li G."/>
            <person name="Mu C."/>
            <person name="Tian Q."/>
            <person name="Mei H."/>
            <person name="Zhang T."/>
            <person name="Gao T."/>
            <person name="Zhang H."/>
        </authorList>
    </citation>
    <scope>NUCLEOTIDE SEQUENCE</scope>
    <source>
        <strain evidence="4">G02</strain>
    </source>
</reference>
<protein>
    <submittedName>
        <fullName evidence="4">L-type lectin-domain containing receptor kinase IX.1</fullName>
    </submittedName>
</protein>
<sequence>MSASFAAWDKSSTKERAGYGNGLAFFLAPIDFQIPPNSAGGFLGLFNPSTRDQTQTQIVSVEFDLYANPEWDLPYEHVGINKNFEV</sequence>
<evidence type="ECO:0000259" key="3">
    <source>
        <dbReference type="Pfam" id="PF00139"/>
    </source>
</evidence>
<dbReference type="InterPro" id="IPR013320">
    <property type="entry name" value="ConA-like_dom_sf"/>
</dbReference>
<feature type="domain" description="Legume lectin" evidence="3">
    <location>
        <begin position="15"/>
        <end position="83"/>
    </location>
</feature>
<organism evidence="4">
    <name type="scientific">Sesamum radiatum</name>
    <name type="common">Black benniseed</name>
    <dbReference type="NCBI Taxonomy" id="300843"/>
    <lineage>
        <taxon>Eukaryota</taxon>
        <taxon>Viridiplantae</taxon>
        <taxon>Streptophyta</taxon>
        <taxon>Embryophyta</taxon>
        <taxon>Tracheophyta</taxon>
        <taxon>Spermatophyta</taxon>
        <taxon>Magnoliopsida</taxon>
        <taxon>eudicotyledons</taxon>
        <taxon>Gunneridae</taxon>
        <taxon>Pentapetalae</taxon>
        <taxon>asterids</taxon>
        <taxon>lamiids</taxon>
        <taxon>Lamiales</taxon>
        <taxon>Pedaliaceae</taxon>
        <taxon>Sesamum</taxon>
    </lineage>
</organism>
<evidence type="ECO:0000256" key="2">
    <source>
        <dbReference type="ARBA" id="ARBA00022734"/>
    </source>
</evidence>
<dbReference type="Gene3D" id="2.60.120.200">
    <property type="match status" value="1"/>
</dbReference>
<comment type="caution">
    <text evidence="4">The sequence shown here is derived from an EMBL/GenBank/DDBJ whole genome shotgun (WGS) entry which is preliminary data.</text>
</comment>
<dbReference type="GO" id="GO:0016301">
    <property type="term" value="F:kinase activity"/>
    <property type="evidence" value="ECO:0007669"/>
    <property type="project" value="UniProtKB-KW"/>
</dbReference>
<keyword evidence="4" id="KW-0418">Kinase</keyword>
<keyword evidence="4" id="KW-0675">Receptor</keyword>
<gene>
    <name evidence="4" type="ORF">Sradi_0767000</name>
</gene>